<evidence type="ECO:0000313" key="2">
    <source>
        <dbReference type="Proteomes" id="UP001335648"/>
    </source>
</evidence>
<comment type="caution">
    <text evidence="1">The sequence shown here is derived from an EMBL/GenBank/DDBJ whole genome shotgun (WGS) entry which is preliminary data.</text>
</comment>
<name>A0AAN8C7R7_9TELE</name>
<protein>
    <submittedName>
        <fullName evidence="1">Uncharacterized protein</fullName>
    </submittedName>
</protein>
<sequence length="93" mass="10072">MPVLECSPGLCVTLSSVHRTDKALKGGPVPRLPRPFVQSGAVMYSMFLEESPFQLGRKAILGLSCQGVPGASLVYLRDHDGRGRSGEESEHLY</sequence>
<organism evidence="1 2">
    <name type="scientific">Champsocephalus esox</name>
    <name type="common">pike icefish</name>
    <dbReference type="NCBI Taxonomy" id="159716"/>
    <lineage>
        <taxon>Eukaryota</taxon>
        <taxon>Metazoa</taxon>
        <taxon>Chordata</taxon>
        <taxon>Craniata</taxon>
        <taxon>Vertebrata</taxon>
        <taxon>Euteleostomi</taxon>
        <taxon>Actinopterygii</taxon>
        <taxon>Neopterygii</taxon>
        <taxon>Teleostei</taxon>
        <taxon>Neoteleostei</taxon>
        <taxon>Acanthomorphata</taxon>
        <taxon>Eupercaria</taxon>
        <taxon>Perciformes</taxon>
        <taxon>Notothenioidei</taxon>
        <taxon>Channichthyidae</taxon>
        <taxon>Champsocephalus</taxon>
    </lineage>
</organism>
<dbReference type="Proteomes" id="UP001335648">
    <property type="component" value="Unassembled WGS sequence"/>
</dbReference>
<gene>
    <name evidence="1" type="ORF">CesoFtcFv8_008311</name>
</gene>
<accession>A0AAN8C7R7</accession>
<dbReference type="AlphaFoldDB" id="A0AAN8C7R7"/>
<keyword evidence="2" id="KW-1185">Reference proteome</keyword>
<proteinExistence type="predicted"/>
<dbReference type="EMBL" id="JAULUE010002052">
    <property type="protein sequence ID" value="KAK5898765.1"/>
    <property type="molecule type" value="Genomic_DNA"/>
</dbReference>
<evidence type="ECO:0000313" key="1">
    <source>
        <dbReference type="EMBL" id="KAK5898765.1"/>
    </source>
</evidence>
<reference evidence="1 2" key="1">
    <citation type="journal article" date="2023" name="Mol. Biol. Evol.">
        <title>Genomics of Secondarily Temperate Adaptation in the Only Non-Antarctic Icefish.</title>
        <authorList>
            <person name="Rivera-Colon A.G."/>
            <person name="Rayamajhi N."/>
            <person name="Minhas B.F."/>
            <person name="Madrigal G."/>
            <person name="Bilyk K.T."/>
            <person name="Yoon V."/>
            <person name="Hune M."/>
            <person name="Gregory S."/>
            <person name="Cheng C.H.C."/>
            <person name="Catchen J.M."/>
        </authorList>
    </citation>
    <scope>NUCLEOTIDE SEQUENCE [LARGE SCALE GENOMIC DNA]</scope>
    <source>
        <strain evidence="1">JC2023a</strain>
    </source>
</reference>